<sequence>MLPMQTKTGQGEPFKNMRLTCSENGVHISAHTNATFESPESFLASFLRKHLTRLHDVNQMDGGTTSIRDENKVPGFELWGKH</sequence>
<feature type="region of interest" description="Disordered" evidence="1">
    <location>
        <begin position="59"/>
        <end position="82"/>
    </location>
</feature>
<organism evidence="2 3">
    <name type="scientific">Strongylus vulgaris</name>
    <name type="common">Blood worm</name>
    <dbReference type="NCBI Taxonomy" id="40348"/>
    <lineage>
        <taxon>Eukaryota</taxon>
        <taxon>Metazoa</taxon>
        <taxon>Ecdysozoa</taxon>
        <taxon>Nematoda</taxon>
        <taxon>Chromadorea</taxon>
        <taxon>Rhabditida</taxon>
        <taxon>Rhabditina</taxon>
        <taxon>Rhabditomorpha</taxon>
        <taxon>Strongyloidea</taxon>
        <taxon>Strongylidae</taxon>
        <taxon>Strongylus</taxon>
    </lineage>
</organism>
<evidence type="ECO:0000313" key="2">
    <source>
        <dbReference type="EMBL" id="VDM74867.1"/>
    </source>
</evidence>
<evidence type="ECO:0000313" key="3">
    <source>
        <dbReference type="Proteomes" id="UP000270094"/>
    </source>
</evidence>
<gene>
    <name evidence="2" type="ORF">SVUK_LOCUS9865</name>
</gene>
<name>A0A3P7JFL4_STRVU</name>
<dbReference type="Proteomes" id="UP000270094">
    <property type="component" value="Unassembled WGS sequence"/>
</dbReference>
<dbReference type="AlphaFoldDB" id="A0A3P7JFL4"/>
<evidence type="ECO:0000256" key="1">
    <source>
        <dbReference type="SAM" id="MobiDB-lite"/>
    </source>
</evidence>
<proteinExistence type="predicted"/>
<keyword evidence="3" id="KW-1185">Reference proteome</keyword>
<dbReference type="EMBL" id="UYYB01094700">
    <property type="protein sequence ID" value="VDM74867.1"/>
    <property type="molecule type" value="Genomic_DNA"/>
</dbReference>
<protein>
    <submittedName>
        <fullName evidence="2">Uncharacterized protein</fullName>
    </submittedName>
</protein>
<accession>A0A3P7JFL4</accession>
<reference evidence="2 3" key="1">
    <citation type="submission" date="2018-11" db="EMBL/GenBank/DDBJ databases">
        <authorList>
            <consortium name="Pathogen Informatics"/>
        </authorList>
    </citation>
    <scope>NUCLEOTIDE SEQUENCE [LARGE SCALE GENOMIC DNA]</scope>
</reference>